<feature type="domain" description="Aconitase/3-isopropylmalate dehydratase large subunit alpha/beta/alpha" evidence="9">
    <location>
        <begin position="149"/>
        <end position="480"/>
    </location>
</feature>
<gene>
    <name evidence="10" type="primary">ACO2</name>
    <name evidence="10" type="ORF">MA16_Dca023990</name>
</gene>
<dbReference type="InterPro" id="IPR001030">
    <property type="entry name" value="Acoase/IPM_deHydtase_lsu_aba"/>
</dbReference>
<dbReference type="Pfam" id="PF00330">
    <property type="entry name" value="Aconitase"/>
    <property type="match status" value="1"/>
</dbReference>
<reference evidence="10 11" key="2">
    <citation type="journal article" date="2017" name="Nature">
        <title>The Apostasia genome and the evolution of orchids.</title>
        <authorList>
            <person name="Zhang G.Q."/>
            <person name="Liu K.W."/>
            <person name="Li Z."/>
            <person name="Lohaus R."/>
            <person name="Hsiao Y.Y."/>
            <person name="Niu S.C."/>
            <person name="Wang J.Y."/>
            <person name="Lin Y.C."/>
            <person name="Xu Q."/>
            <person name="Chen L.J."/>
            <person name="Yoshida K."/>
            <person name="Fujiwara S."/>
            <person name="Wang Z.W."/>
            <person name="Zhang Y.Q."/>
            <person name="Mitsuda N."/>
            <person name="Wang M."/>
            <person name="Liu G.H."/>
            <person name="Pecoraro L."/>
            <person name="Huang H.X."/>
            <person name="Xiao X.J."/>
            <person name="Lin M."/>
            <person name="Wu X.Y."/>
            <person name="Wu W.L."/>
            <person name="Chen Y.Y."/>
            <person name="Chang S.B."/>
            <person name="Sakamoto S."/>
            <person name="Ohme-Takagi M."/>
            <person name="Yagi M."/>
            <person name="Zeng S.J."/>
            <person name="Shen C.Y."/>
            <person name="Yeh C.M."/>
            <person name="Luo Y.B."/>
            <person name="Tsai W.C."/>
            <person name="Van de Peer Y."/>
            <person name="Liu Z.J."/>
        </authorList>
    </citation>
    <scope>NUCLEOTIDE SEQUENCE [LARGE SCALE GENOMIC DNA]</scope>
    <source>
        <tissue evidence="10">The whole plant</tissue>
    </source>
</reference>
<accession>A0A2I0VPQ5</accession>
<keyword evidence="6" id="KW-0411">Iron-sulfur</keyword>
<keyword evidence="11" id="KW-1185">Reference proteome</keyword>
<keyword evidence="7" id="KW-0456">Lyase</keyword>
<comment type="catalytic activity">
    <reaction evidence="8">
        <text>citrate = D-threo-isocitrate</text>
        <dbReference type="Rhea" id="RHEA:10336"/>
        <dbReference type="ChEBI" id="CHEBI:15562"/>
        <dbReference type="ChEBI" id="CHEBI:16947"/>
        <dbReference type="EC" id="4.2.1.3"/>
    </reaction>
</comment>
<dbReference type="AlphaFoldDB" id="A0A2I0VPQ5"/>
<evidence type="ECO:0000313" key="10">
    <source>
        <dbReference type="EMBL" id="PKU65387.1"/>
    </source>
</evidence>
<evidence type="ECO:0000256" key="3">
    <source>
        <dbReference type="ARBA" id="ARBA00012926"/>
    </source>
</evidence>
<evidence type="ECO:0000256" key="4">
    <source>
        <dbReference type="ARBA" id="ARBA00022723"/>
    </source>
</evidence>
<sequence length="488" mass="53497">MAPIAAALVRSQSRLSSSLSAVSNRYSCISLFPSTNPTAGFTACLPSPAGARHFHDWRFPLSHRAAVRSSAAVADRFERRFATAATQNSYEGILTPLAKPGGGEFGKYYSLPALNDPRIDRLPFSIRILLESAIRNCDEFQVSEKDVEKIIEWESSAPKQVEIPFKPARVLLQDFTGVPAVVDLACMRDAMNKLGSDSNKINPLVPVDLVIDHSVQVDVARSENAVQANMELEFQRNKERFAFLKWGSNAFHNMLVVPPGSGIVHQVNLEYLGRVVFNSGGILYPDSVVGTDSHTTMIDGLGVAGWGVGGIEAEAAMLGQPMSMVLPGVVGFKLSGKLTNGVTATDLVLTVTQMLRKHGVVGKFVEFYGEGMSELPLADRATIANMSPEYGATMGFFPVDHVTLQYLKLTGRSDETVAMIESYLRANKMFVDHSQAQAERVYSSYLELNLEEVEPCVSGPKRPHDRVPLKEMKEDWQSCLDNKSGFKF</sequence>
<dbReference type="PANTHER" id="PTHR11670">
    <property type="entry name" value="ACONITASE/IRON-RESPONSIVE ELEMENT FAMILY MEMBER"/>
    <property type="match status" value="1"/>
</dbReference>
<evidence type="ECO:0000256" key="5">
    <source>
        <dbReference type="ARBA" id="ARBA00023004"/>
    </source>
</evidence>
<proteinExistence type="inferred from homology"/>
<evidence type="ECO:0000256" key="6">
    <source>
        <dbReference type="ARBA" id="ARBA00023014"/>
    </source>
</evidence>
<dbReference type="InterPro" id="IPR015931">
    <property type="entry name" value="Acnase/IPM_dHydase_lsu_aba_1/3"/>
</dbReference>
<dbReference type="InterPro" id="IPR006249">
    <property type="entry name" value="Aconitase/IRP2"/>
</dbReference>
<evidence type="ECO:0000256" key="7">
    <source>
        <dbReference type="ARBA" id="ARBA00023239"/>
    </source>
</evidence>
<name>A0A2I0VPQ5_9ASPA</name>
<keyword evidence="5" id="KW-0408">Iron</keyword>
<evidence type="ECO:0000259" key="9">
    <source>
        <dbReference type="Pfam" id="PF00330"/>
    </source>
</evidence>
<evidence type="ECO:0000256" key="1">
    <source>
        <dbReference type="ARBA" id="ARBA00001966"/>
    </source>
</evidence>
<dbReference type="EMBL" id="KZ503344">
    <property type="protein sequence ID" value="PKU65387.1"/>
    <property type="molecule type" value="Genomic_DNA"/>
</dbReference>
<dbReference type="STRING" id="906689.A0A2I0VPQ5"/>
<dbReference type="GO" id="GO:0046872">
    <property type="term" value="F:metal ion binding"/>
    <property type="evidence" value="ECO:0007669"/>
    <property type="project" value="UniProtKB-KW"/>
</dbReference>
<comment type="cofactor">
    <cofactor evidence="1">
        <name>[4Fe-4S] cluster</name>
        <dbReference type="ChEBI" id="CHEBI:49883"/>
    </cofactor>
</comment>
<evidence type="ECO:0000256" key="8">
    <source>
        <dbReference type="ARBA" id="ARBA00023501"/>
    </source>
</evidence>
<dbReference type="Gene3D" id="3.30.499.10">
    <property type="entry name" value="Aconitase, domain 3"/>
    <property type="match status" value="2"/>
</dbReference>
<evidence type="ECO:0000256" key="2">
    <source>
        <dbReference type="ARBA" id="ARBA00007185"/>
    </source>
</evidence>
<keyword evidence="4" id="KW-0479">Metal-binding</keyword>
<dbReference type="SUPFAM" id="SSF53732">
    <property type="entry name" value="Aconitase iron-sulfur domain"/>
    <property type="match status" value="1"/>
</dbReference>
<organism evidence="10 11">
    <name type="scientific">Dendrobium catenatum</name>
    <dbReference type="NCBI Taxonomy" id="906689"/>
    <lineage>
        <taxon>Eukaryota</taxon>
        <taxon>Viridiplantae</taxon>
        <taxon>Streptophyta</taxon>
        <taxon>Embryophyta</taxon>
        <taxon>Tracheophyta</taxon>
        <taxon>Spermatophyta</taxon>
        <taxon>Magnoliopsida</taxon>
        <taxon>Liliopsida</taxon>
        <taxon>Asparagales</taxon>
        <taxon>Orchidaceae</taxon>
        <taxon>Epidendroideae</taxon>
        <taxon>Malaxideae</taxon>
        <taxon>Dendrobiinae</taxon>
        <taxon>Dendrobium</taxon>
    </lineage>
</organism>
<dbReference type="GO" id="GO:0003994">
    <property type="term" value="F:aconitate hydratase activity"/>
    <property type="evidence" value="ECO:0007669"/>
    <property type="project" value="UniProtKB-EC"/>
</dbReference>
<dbReference type="Proteomes" id="UP000233837">
    <property type="component" value="Unassembled WGS sequence"/>
</dbReference>
<dbReference type="PRINTS" id="PR00415">
    <property type="entry name" value="ACONITASE"/>
</dbReference>
<dbReference type="EC" id="4.2.1.3" evidence="3"/>
<dbReference type="FunFam" id="3.30.499.10:FF:000002">
    <property type="entry name" value="Aconitate hydratase"/>
    <property type="match status" value="1"/>
</dbReference>
<dbReference type="InterPro" id="IPR036008">
    <property type="entry name" value="Aconitase_4Fe-4S_dom"/>
</dbReference>
<reference evidence="10 11" key="1">
    <citation type="journal article" date="2016" name="Sci. Rep.">
        <title>The Dendrobium catenatum Lindl. genome sequence provides insights into polysaccharide synthase, floral development and adaptive evolution.</title>
        <authorList>
            <person name="Zhang G.Q."/>
            <person name="Xu Q."/>
            <person name="Bian C."/>
            <person name="Tsai W.C."/>
            <person name="Yeh C.M."/>
            <person name="Liu K.W."/>
            <person name="Yoshida K."/>
            <person name="Zhang L.S."/>
            <person name="Chang S.B."/>
            <person name="Chen F."/>
            <person name="Shi Y."/>
            <person name="Su Y.Y."/>
            <person name="Zhang Y.Q."/>
            <person name="Chen L.J."/>
            <person name="Yin Y."/>
            <person name="Lin M."/>
            <person name="Huang H."/>
            <person name="Deng H."/>
            <person name="Wang Z.W."/>
            <person name="Zhu S.L."/>
            <person name="Zhao X."/>
            <person name="Deng C."/>
            <person name="Niu S.C."/>
            <person name="Huang J."/>
            <person name="Wang M."/>
            <person name="Liu G.H."/>
            <person name="Yang H.J."/>
            <person name="Xiao X.J."/>
            <person name="Hsiao Y.Y."/>
            <person name="Wu W.L."/>
            <person name="Chen Y.Y."/>
            <person name="Mitsuda N."/>
            <person name="Ohme-Takagi M."/>
            <person name="Luo Y.B."/>
            <person name="Van de Peer Y."/>
            <person name="Liu Z.J."/>
        </authorList>
    </citation>
    <scope>NUCLEOTIDE SEQUENCE [LARGE SCALE GENOMIC DNA]</scope>
    <source>
        <tissue evidence="10">The whole plant</tissue>
    </source>
</reference>
<dbReference type="GO" id="GO:0051536">
    <property type="term" value="F:iron-sulfur cluster binding"/>
    <property type="evidence" value="ECO:0007669"/>
    <property type="project" value="UniProtKB-KW"/>
</dbReference>
<evidence type="ECO:0000313" key="11">
    <source>
        <dbReference type="Proteomes" id="UP000233837"/>
    </source>
</evidence>
<protein>
    <recommendedName>
        <fullName evidence="3">aconitate hydratase</fullName>
        <ecNumber evidence="3">4.2.1.3</ecNumber>
    </recommendedName>
</protein>
<comment type="similarity">
    <text evidence="2">Belongs to the aconitase/IPM isomerase family.</text>
</comment>